<keyword evidence="4" id="KW-0496">Mitochondrion</keyword>
<sequence length="277" mass="29933">MELLSSPMAGSRLSDSPENQSAVLPKIISSSSTLQDSSRLEDKTASQHPVSNYKSSIMICTRCLHRGASSFRSLSSPILLLRQFSLSSTLLSSASPSPPPATSTSAAQPFSTPLTPAPNPVSLGTASKPPAKSKVVIPISSCPAGTTLKGLNFIKDRQDPVALPEEDYPEWLWSVLEKRVGEGEGEEGDGDEFSKSAKLRRKAAKRARKLEALRRASGQAEPEVRVPLTQQSIDLPANEEGTVEGALVAEGKRQELRGAMRRERRKKIKEANFLRGM</sequence>
<dbReference type="PANTHER" id="PTHR28595">
    <property type="entry name" value="39S RIBOSOMAL PROTEIN L54, MITOCHONDRIAL"/>
    <property type="match status" value="1"/>
</dbReference>
<evidence type="ECO:0000256" key="4">
    <source>
        <dbReference type="ARBA" id="ARBA00023128"/>
    </source>
</evidence>
<dbReference type="GO" id="GO:0005762">
    <property type="term" value="C:mitochondrial large ribosomal subunit"/>
    <property type="evidence" value="ECO:0007669"/>
    <property type="project" value="TreeGrafter"/>
</dbReference>
<evidence type="ECO:0000256" key="5">
    <source>
        <dbReference type="ARBA" id="ARBA00023274"/>
    </source>
</evidence>
<evidence type="ECO:0000313" key="9">
    <source>
        <dbReference type="EMBL" id="EKD21023.1"/>
    </source>
</evidence>
<evidence type="ECO:0000256" key="8">
    <source>
        <dbReference type="SAM" id="MobiDB-lite"/>
    </source>
</evidence>
<feature type="region of interest" description="Disordered" evidence="8">
    <location>
        <begin position="213"/>
        <end position="240"/>
    </location>
</feature>
<name>K1XK39_MARBU</name>
<dbReference type="AlphaFoldDB" id="K1XK39"/>
<feature type="compositionally biased region" description="Low complexity" evidence="8">
    <location>
        <begin position="102"/>
        <end position="113"/>
    </location>
</feature>
<comment type="subcellular location">
    <subcellularLocation>
        <location evidence="1">Mitochondrion</location>
    </subcellularLocation>
</comment>
<feature type="region of interest" description="Disordered" evidence="8">
    <location>
        <begin position="1"/>
        <end position="47"/>
    </location>
</feature>
<dbReference type="InterPro" id="IPR013870">
    <property type="entry name" value="Ribosomal_mL54"/>
</dbReference>
<protein>
    <recommendedName>
        <fullName evidence="7">Large ribosomal subunit protein mL54</fullName>
    </recommendedName>
</protein>
<dbReference type="EMBL" id="JH921428">
    <property type="protein sequence ID" value="EKD21023.1"/>
    <property type="molecule type" value="Genomic_DNA"/>
</dbReference>
<keyword evidence="3 9" id="KW-0689">Ribosomal protein</keyword>
<evidence type="ECO:0000256" key="2">
    <source>
        <dbReference type="ARBA" id="ARBA00022946"/>
    </source>
</evidence>
<evidence type="ECO:0000256" key="6">
    <source>
        <dbReference type="ARBA" id="ARBA00033752"/>
    </source>
</evidence>
<feature type="compositionally biased region" description="Polar residues" evidence="8">
    <location>
        <begin position="13"/>
        <end position="22"/>
    </location>
</feature>
<organism evidence="9 10">
    <name type="scientific">Marssonina brunnea f. sp. multigermtubi (strain MB_m1)</name>
    <name type="common">Marssonina leaf spot fungus</name>
    <dbReference type="NCBI Taxonomy" id="1072389"/>
    <lineage>
        <taxon>Eukaryota</taxon>
        <taxon>Fungi</taxon>
        <taxon>Dikarya</taxon>
        <taxon>Ascomycota</taxon>
        <taxon>Pezizomycotina</taxon>
        <taxon>Leotiomycetes</taxon>
        <taxon>Helotiales</taxon>
        <taxon>Drepanopezizaceae</taxon>
        <taxon>Drepanopeziza</taxon>
    </lineage>
</organism>
<accession>K1XK39</accession>
<dbReference type="KEGG" id="mbe:MBM_00136"/>
<evidence type="ECO:0000256" key="7">
    <source>
        <dbReference type="ARBA" id="ARBA00035179"/>
    </source>
</evidence>
<evidence type="ECO:0000313" key="10">
    <source>
        <dbReference type="Proteomes" id="UP000006753"/>
    </source>
</evidence>
<feature type="region of interest" description="Disordered" evidence="8">
    <location>
        <begin position="91"/>
        <end position="130"/>
    </location>
</feature>
<proteinExistence type="inferred from homology"/>
<dbReference type="OrthoDB" id="10252718at2759"/>
<dbReference type="Proteomes" id="UP000006753">
    <property type="component" value="Unassembled WGS sequence"/>
</dbReference>
<dbReference type="OMA" id="YPEWLWR"/>
<evidence type="ECO:0000256" key="1">
    <source>
        <dbReference type="ARBA" id="ARBA00004173"/>
    </source>
</evidence>
<evidence type="ECO:0000256" key="3">
    <source>
        <dbReference type="ARBA" id="ARBA00022980"/>
    </source>
</evidence>
<keyword evidence="5" id="KW-0687">Ribonucleoprotein</keyword>
<dbReference type="HOGENOM" id="CLU_086132_1_0_1"/>
<comment type="similarity">
    <text evidence="6">Belongs to the mitochondrion-specific ribosomal protein mL54 family.</text>
</comment>
<dbReference type="GeneID" id="18756071"/>
<keyword evidence="10" id="KW-1185">Reference proteome</keyword>
<dbReference type="Pfam" id="PF08561">
    <property type="entry name" value="Ribosomal_L37"/>
    <property type="match status" value="1"/>
</dbReference>
<keyword evidence="2" id="KW-0809">Transit peptide</keyword>
<dbReference type="STRING" id="1072389.K1XK39"/>
<dbReference type="eggNOG" id="KOG3435">
    <property type="taxonomic scope" value="Eukaryota"/>
</dbReference>
<dbReference type="PANTHER" id="PTHR28595:SF1">
    <property type="entry name" value="LARGE RIBOSOMAL SUBUNIT PROTEIN ML54"/>
    <property type="match status" value="1"/>
</dbReference>
<dbReference type="GO" id="GO:0003735">
    <property type="term" value="F:structural constituent of ribosome"/>
    <property type="evidence" value="ECO:0007669"/>
    <property type="project" value="TreeGrafter"/>
</dbReference>
<dbReference type="InParanoid" id="K1XK39"/>
<reference evidence="9 10" key="1">
    <citation type="journal article" date="2012" name="BMC Genomics">
        <title>Sequencing the genome of Marssonina brunnea reveals fungus-poplar co-evolution.</title>
        <authorList>
            <person name="Zhu S."/>
            <person name="Cao Y.-Z."/>
            <person name="Jiang C."/>
            <person name="Tan B.-Y."/>
            <person name="Wang Z."/>
            <person name="Feng S."/>
            <person name="Zhang L."/>
            <person name="Su X.-H."/>
            <person name="Brejova B."/>
            <person name="Vinar T."/>
            <person name="Xu M."/>
            <person name="Wang M.-X."/>
            <person name="Zhang S.-G."/>
            <person name="Huang M.-R."/>
            <person name="Wu R."/>
            <person name="Zhou Y."/>
        </authorList>
    </citation>
    <scope>NUCLEOTIDE SEQUENCE [LARGE SCALE GENOMIC DNA]</scope>
    <source>
        <strain evidence="9 10">MB_m1</strain>
    </source>
</reference>
<gene>
    <name evidence="9" type="ORF">MBM_00136</name>
</gene>